<name>Q6CIC2_KLULA</name>
<keyword evidence="2" id="KW-1185">Reference proteome</keyword>
<proteinExistence type="predicted"/>
<evidence type="ECO:0000313" key="2">
    <source>
        <dbReference type="Proteomes" id="UP000000598"/>
    </source>
</evidence>
<evidence type="ECO:0000313" key="1">
    <source>
        <dbReference type="EMBL" id="CAG99025.1"/>
    </source>
</evidence>
<dbReference type="InterPro" id="IPR013783">
    <property type="entry name" value="Ig-like_fold"/>
</dbReference>
<dbReference type="FunCoup" id="Q6CIC2">
    <property type="interactions" value="12"/>
</dbReference>
<accession>Q6CIC2</accession>
<protein>
    <submittedName>
        <fullName evidence="1">KLLA0F27819p</fullName>
    </submittedName>
</protein>
<dbReference type="Proteomes" id="UP000000598">
    <property type="component" value="Chromosome F"/>
</dbReference>
<dbReference type="SUPFAM" id="SSF81296">
    <property type="entry name" value="E set domains"/>
    <property type="match status" value="1"/>
</dbReference>
<dbReference type="HOGENOM" id="CLU_073112_0_0_1"/>
<dbReference type="CDD" id="cd02859">
    <property type="entry name" value="E_set_AMPKbeta_like_N"/>
    <property type="match status" value="1"/>
</dbReference>
<dbReference type="OMA" id="VINDKKW"/>
<reference evidence="1 2" key="1">
    <citation type="journal article" date="2004" name="Nature">
        <title>Genome evolution in yeasts.</title>
        <authorList>
            <consortium name="Genolevures"/>
            <person name="Dujon B."/>
            <person name="Sherman D."/>
            <person name="Fischer G."/>
            <person name="Durrens P."/>
            <person name="Casaregola S."/>
            <person name="Lafontaine I."/>
            <person name="de Montigny J."/>
            <person name="Marck C."/>
            <person name="Neuveglise C."/>
            <person name="Talla E."/>
            <person name="Goffard N."/>
            <person name="Frangeul L."/>
            <person name="Aigle M."/>
            <person name="Anthouard V."/>
            <person name="Babour A."/>
            <person name="Barbe V."/>
            <person name="Barnay S."/>
            <person name="Blanchin S."/>
            <person name="Beckerich J.M."/>
            <person name="Beyne E."/>
            <person name="Bleykasten C."/>
            <person name="Boisrame A."/>
            <person name="Boyer J."/>
            <person name="Cattolico L."/>
            <person name="Confanioleri F."/>
            <person name="de Daruvar A."/>
            <person name="Despons L."/>
            <person name="Fabre E."/>
            <person name="Fairhead C."/>
            <person name="Ferry-Dumazet H."/>
            <person name="Groppi A."/>
            <person name="Hantraye F."/>
            <person name="Hennequin C."/>
            <person name="Jauniaux N."/>
            <person name="Joyet P."/>
            <person name="Kachouri R."/>
            <person name="Kerrest A."/>
            <person name="Koszul R."/>
            <person name="Lemaire M."/>
            <person name="Lesur I."/>
            <person name="Ma L."/>
            <person name="Muller H."/>
            <person name="Nicaud J.M."/>
            <person name="Nikolski M."/>
            <person name="Oztas S."/>
            <person name="Ozier-Kalogeropoulos O."/>
            <person name="Pellenz S."/>
            <person name="Potier S."/>
            <person name="Richard G.F."/>
            <person name="Straub M.L."/>
            <person name="Suleau A."/>
            <person name="Swennene D."/>
            <person name="Tekaia F."/>
            <person name="Wesolowski-Louvel M."/>
            <person name="Westhof E."/>
            <person name="Wirth B."/>
            <person name="Zeniou-Meyer M."/>
            <person name="Zivanovic I."/>
            <person name="Bolotin-Fukuhara M."/>
            <person name="Thierry A."/>
            <person name="Bouchier C."/>
            <person name="Caudron B."/>
            <person name="Scarpelli C."/>
            <person name="Gaillardin C."/>
            <person name="Weissenbach J."/>
            <person name="Wincker P."/>
            <person name="Souciet J.L."/>
        </authorList>
    </citation>
    <scope>NUCLEOTIDE SEQUENCE [LARGE SCALE GENOMIC DNA]</scope>
    <source>
        <strain evidence="2">ATCC 8585 / CBS 2359 / DSM 70799 / NBRC 1267 / NRRL Y-1140 / WM37</strain>
    </source>
</reference>
<dbReference type="Gene3D" id="2.60.40.10">
    <property type="entry name" value="Immunoglobulins"/>
    <property type="match status" value="1"/>
</dbReference>
<dbReference type="PaxDb" id="284590-Q6CIC2"/>
<sequence>MSENCQELCLRIDPASCGFTKDDHVIITGDFDNWNPGQYTLNYDSSTGYFIAHLPYDGYSETFVCKFVVNNEHWKALSCFDKYIDDMGHENNLIHCKAWLETEEMVADIVMEDVELDLKPFRSSMSPSDLQIDQLAITRPSSEQDYIHVTSRGELSSSEDVELDPRVTQGTIDDILVDDIDEQQSQQTLLQASYSDQNAKYPSSYNPIHGLVATLRRATTYWKR</sequence>
<dbReference type="STRING" id="284590.Q6CIC2"/>
<dbReference type="KEGG" id="kla:KLLA0_F27819g"/>
<organism evidence="1 2">
    <name type="scientific">Kluyveromyces lactis (strain ATCC 8585 / CBS 2359 / DSM 70799 / NBRC 1267 / NRRL Y-1140 / WM37)</name>
    <name type="common">Yeast</name>
    <name type="synonym">Candida sphaerica</name>
    <dbReference type="NCBI Taxonomy" id="284590"/>
    <lineage>
        <taxon>Eukaryota</taxon>
        <taxon>Fungi</taxon>
        <taxon>Dikarya</taxon>
        <taxon>Ascomycota</taxon>
        <taxon>Saccharomycotina</taxon>
        <taxon>Saccharomycetes</taxon>
        <taxon>Saccharomycetales</taxon>
        <taxon>Saccharomycetaceae</taxon>
        <taxon>Kluyveromyces</taxon>
    </lineage>
</organism>
<dbReference type="AlphaFoldDB" id="Q6CIC2"/>
<dbReference type="InParanoid" id="Q6CIC2"/>
<dbReference type="EMBL" id="CR382126">
    <property type="protein sequence ID" value="CAG99025.1"/>
    <property type="molecule type" value="Genomic_DNA"/>
</dbReference>
<gene>
    <name evidence="1" type="ORF">KLLA0_F27819g</name>
</gene>
<dbReference type="InterPro" id="IPR014756">
    <property type="entry name" value="Ig_E-set"/>
</dbReference>
<dbReference type="eggNOG" id="ENOG502S4ZU">
    <property type="taxonomic scope" value="Eukaryota"/>
</dbReference>